<dbReference type="PANTHER" id="PTHR48097:SF5">
    <property type="entry name" value="LOW SPECIFICITY L-THREONINE ALDOLASE"/>
    <property type="match status" value="1"/>
</dbReference>
<evidence type="ECO:0000259" key="4">
    <source>
        <dbReference type="Pfam" id="PF01212"/>
    </source>
</evidence>
<name>F1TER3_9FIRM</name>
<evidence type="ECO:0000313" key="6">
    <source>
        <dbReference type="Proteomes" id="UP000003860"/>
    </source>
</evidence>
<dbReference type="Gene3D" id="3.40.640.10">
    <property type="entry name" value="Type I PLP-dependent aspartate aminotransferase-like (Major domain)"/>
    <property type="match status" value="1"/>
</dbReference>
<dbReference type="InterPro" id="IPR015421">
    <property type="entry name" value="PyrdxlP-dep_Trfase_major"/>
</dbReference>
<comment type="caution">
    <text evidence="5">The sequence shown here is derived from an EMBL/GenBank/DDBJ whole genome shotgun (WGS) entry which is preliminary data.</text>
</comment>
<dbReference type="OrthoDB" id="9774495at2"/>
<dbReference type="Pfam" id="PF01212">
    <property type="entry name" value="Beta_elim_lyase"/>
    <property type="match status" value="1"/>
</dbReference>
<organism evidence="5 6">
    <name type="scientific">Ruminiclostridium papyrosolvens DSM 2782</name>
    <dbReference type="NCBI Taxonomy" id="588581"/>
    <lineage>
        <taxon>Bacteria</taxon>
        <taxon>Bacillati</taxon>
        <taxon>Bacillota</taxon>
        <taxon>Clostridia</taxon>
        <taxon>Eubacteriales</taxon>
        <taxon>Oscillospiraceae</taxon>
        <taxon>Ruminiclostridium</taxon>
    </lineage>
</organism>
<reference evidence="5" key="2">
    <citation type="submission" date="2011-01" db="EMBL/GenBank/DDBJ databases">
        <title>The Non-contiguous Finished genome of Clostridium papyrosolvens.</title>
        <authorList>
            <person name="Lucas S."/>
            <person name="Copeland A."/>
            <person name="Lapidus A."/>
            <person name="Cheng J.-F."/>
            <person name="Goodwin L."/>
            <person name="Pitluck S."/>
            <person name="Misra M."/>
            <person name="Chertkov O."/>
            <person name="Detter J.C."/>
            <person name="Han C."/>
            <person name="Tapia R."/>
            <person name="Land M."/>
            <person name="Hauser L."/>
            <person name="Kyrpides N."/>
            <person name="Ivanova N."/>
            <person name="Pagani I."/>
            <person name="Mouttaki H."/>
            <person name="He Z."/>
            <person name="Zhou J."/>
            <person name="Hemme C.L."/>
            <person name="Woyke T."/>
        </authorList>
    </citation>
    <scope>NUCLEOTIDE SEQUENCE [LARGE SCALE GENOMIC DNA]</scope>
    <source>
        <strain evidence="5">DSM 2782</strain>
    </source>
</reference>
<comment type="cofactor">
    <cofactor evidence="1">
        <name>pyridoxal 5'-phosphate</name>
        <dbReference type="ChEBI" id="CHEBI:597326"/>
    </cofactor>
</comment>
<dbReference type="STRING" id="588581.Cpap_1622"/>
<dbReference type="SUPFAM" id="SSF53383">
    <property type="entry name" value="PLP-dependent transferases"/>
    <property type="match status" value="1"/>
</dbReference>
<dbReference type="PANTHER" id="PTHR48097">
    <property type="entry name" value="L-THREONINE ALDOLASE-RELATED"/>
    <property type="match status" value="1"/>
</dbReference>
<evidence type="ECO:0000256" key="1">
    <source>
        <dbReference type="ARBA" id="ARBA00001933"/>
    </source>
</evidence>
<dbReference type="Gene3D" id="3.90.1150.10">
    <property type="entry name" value="Aspartate Aminotransferase, domain 1"/>
    <property type="match status" value="1"/>
</dbReference>
<dbReference type="Proteomes" id="UP000003860">
    <property type="component" value="Unassembled WGS sequence"/>
</dbReference>
<dbReference type="InterPro" id="IPR015424">
    <property type="entry name" value="PyrdxlP-dep_Trfase"/>
</dbReference>
<feature type="domain" description="Aromatic amino acid beta-eliminating lyase/threonine aldolase" evidence="4">
    <location>
        <begin position="51"/>
        <end position="289"/>
    </location>
</feature>
<accession>F1TER3</accession>
<dbReference type="GO" id="GO:0006520">
    <property type="term" value="P:amino acid metabolic process"/>
    <property type="evidence" value="ECO:0007669"/>
    <property type="project" value="InterPro"/>
</dbReference>
<gene>
    <name evidence="5" type="ORF">Cpap_1622</name>
</gene>
<dbReference type="EMBL" id="ACXX02000009">
    <property type="protein sequence ID" value="EGD47229.1"/>
    <property type="molecule type" value="Genomic_DNA"/>
</dbReference>
<dbReference type="AlphaFoldDB" id="F1TER3"/>
<reference evidence="5" key="1">
    <citation type="submission" date="2009-07" db="EMBL/GenBank/DDBJ databases">
        <authorList>
            <consortium name="US DOE Joint Genome Institute (JGI-PGF)"/>
            <person name="Lucas S."/>
            <person name="Copeland A."/>
            <person name="Lapidus A."/>
            <person name="Glavina del Rio T."/>
            <person name="Tice H."/>
            <person name="Bruce D."/>
            <person name="Goodwin L."/>
            <person name="Pitluck S."/>
            <person name="Larimer F."/>
            <person name="Land M.L."/>
            <person name="Mouttaki H."/>
            <person name="He Z."/>
            <person name="Zhou J."/>
            <person name="Hemme C.L."/>
        </authorList>
    </citation>
    <scope>NUCLEOTIDE SEQUENCE [LARGE SCALE GENOMIC DNA]</scope>
    <source>
        <strain evidence="5">DSM 2782</strain>
    </source>
</reference>
<protein>
    <submittedName>
        <fullName evidence="5">Aromatic amino acid beta-eliminating lyase/threonine aldolase</fullName>
    </submittedName>
</protein>
<evidence type="ECO:0000313" key="5">
    <source>
        <dbReference type="EMBL" id="EGD47229.1"/>
    </source>
</evidence>
<evidence type="ECO:0000256" key="3">
    <source>
        <dbReference type="ARBA" id="ARBA00022898"/>
    </source>
</evidence>
<evidence type="ECO:0000256" key="2">
    <source>
        <dbReference type="ARBA" id="ARBA00006966"/>
    </source>
</evidence>
<dbReference type="eggNOG" id="COG2008">
    <property type="taxonomic scope" value="Bacteria"/>
</dbReference>
<dbReference type="InterPro" id="IPR001597">
    <property type="entry name" value="ArAA_b-elim_lyase/Thr_aldolase"/>
</dbReference>
<sequence length="344" mass="38424">MIRFKCDYSEGAHPKVLETLLQTNTEQTVGYGMDQYCIKAAGIIKEKIQRQDAEVHFLVGGTQTNLTVTSAALRPHQGVIAAYSGHISTHETGAIEATGHKVIELPSSDGKLTAWQVEETVKAHYSDENHEHTVQPKMVYISNPTEIGTIYSKKELTKLSSVCKENGLILYLDGARLGYGLCAEDNDLDLPTIAQLCDAFYIGGTKIGALFGEALVVCNAELKKDLRYIIKQKGGMLAKGRLLGLQFISLMENDLYFQMASHANKMAMLIKEAFIKKGYSFLISSTTNQQFPILPNDVLDRMKVNFEYSYWQKVDENKSAVRFCTSWATSTEAVKKLIEEIEKW</sequence>
<keyword evidence="6" id="KW-1185">Reference proteome</keyword>
<dbReference type="GO" id="GO:0016829">
    <property type="term" value="F:lyase activity"/>
    <property type="evidence" value="ECO:0007669"/>
    <property type="project" value="UniProtKB-KW"/>
</dbReference>
<dbReference type="InterPro" id="IPR015422">
    <property type="entry name" value="PyrdxlP-dep_Trfase_small"/>
</dbReference>
<comment type="similarity">
    <text evidence="2">Belongs to the threonine aldolase family.</text>
</comment>
<keyword evidence="3" id="KW-0663">Pyridoxal phosphate</keyword>
<proteinExistence type="inferred from homology"/>
<keyword evidence="5" id="KW-0456">Lyase</keyword>
<dbReference type="RefSeq" id="WP_004620339.1">
    <property type="nucleotide sequence ID" value="NZ_ACXX02000009.1"/>
</dbReference>